<keyword evidence="10" id="KW-1185">Reference proteome</keyword>
<dbReference type="Gene3D" id="3.30.310.10">
    <property type="entry name" value="TATA-Binding Protein"/>
    <property type="match status" value="2"/>
</dbReference>
<dbReference type="PROSITE" id="PS00351">
    <property type="entry name" value="TFIID"/>
    <property type="match status" value="1"/>
</dbReference>
<evidence type="ECO:0000256" key="6">
    <source>
        <dbReference type="ARBA" id="ARBA00025680"/>
    </source>
</evidence>
<dbReference type="FunFam" id="3.30.310.10:FF:000010">
    <property type="entry name" value="TATA-box-binding protein"/>
    <property type="match status" value="1"/>
</dbReference>
<proteinExistence type="inferred from homology"/>
<dbReference type="SUPFAM" id="SSF55945">
    <property type="entry name" value="TATA-box binding protein-like"/>
    <property type="match status" value="2"/>
</dbReference>
<dbReference type="NCBIfam" id="NF001593">
    <property type="entry name" value="PRK00394.1-2"/>
    <property type="match status" value="1"/>
</dbReference>
<keyword evidence="5 7" id="KW-0804">Transcription</keyword>
<name>A0A218P1T9_THECE</name>
<dbReference type="Pfam" id="PF00352">
    <property type="entry name" value="TBP"/>
    <property type="match status" value="2"/>
</dbReference>
<organism evidence="9 10">
    <name type="scientific">Thermococcus celer Vu 13 = JCM 8558</name>
    <dbReference type="NCBI Taxonomy" id="1293037"/>
    <lineage>
        <taxon>Archaea</taxon>
        <taxon>Methanobacteriati</taxon>
        <taxon>Methanobacteriota</taxon>
        <taxon>Thermococci</taxon>
        <taxon>Thermococcales</taxon>
        <taxon>Thermococcaceae</taxon>
        <taxon>Thermococcus</taxon>
    </lineage>
</organism>
<reference evidence="9 10" key="1">
    <citation type="submission" date="2016-03" db="EMBL/GenBank/DDBJ databases">
        <title>Complete genome sequence of Thermococcus celer.</title>
        <authorList>
            <person name="Oger P.M."/>
        </authorList>
    </citation>
    <scope>NUCLEOTIDE SEQUENCE [LARGE SCALE GENOMIC DNA]</scope>
    <source>
        <strain evidence="9 10">Vu 13</strain>
    </source>
</reference>
<protein>
    <recommendedName>
        <fullName evidence="7">TATA-box-binding protein</fullName>
    </recommendedName>
    <alternativeName>
        <fullName evidence="7">Box A-binding protein</fullName>
        <shortName evidence="7">BAP</shortName>
    </alternativeName>
    <alternativeName>
        <fullName evidence="7">TATA sequence-binding protein</fullName>
        <shortName evidence="7">TBP</shortName>
    </alternativeName>
    <alternativeName>
        <fullName evidence="7">TATA-box factor</fullName>
    </alternativeName>
</protein>
<dbReference type="AlphaFoldDB" id="A0A218P1T9"/>
<keyword evidence="3 7" id="KW-0805">Transcription regulation</keyword>
<dbReference type="EMBL" id="CP014854">
    <property type="protein sequence ID" value="ASI98888.1"/>
    <property type="molecule type" value="Genomic_DNA"/>
</dbReference>
<comment type="function">
    <text evidence="6 7 8">General factor that plays a role in the activation of archaeal genes transcribed by RNA polymerase. Binds specifically to the TATA box promoter element which lies close to the position of transcription initiation.</text>
</comment>
<dbReference type="InterPro" id="IPR012295">
    <property type="entry name" value="TBP_dom_sf"/>
</dbReference>
<dbReference type="GO" id="GO:0003700">
    <property type="term" value="F:DNA-binding transcription factor activity"/>
    <property type="evidence" value="ECO:0007669"/>
    <property type="project" value="UniProtKB-UniRule"/>
</dbReference>
<dbReference type="InterPro" id="IPR030491">
    <property type="entry name" value="TBP_CS"/>
</dbReference>
<dbReference type="InterPro" id="IPR033711">
    <property type="entry name" value="TBP_archaea"/>
</dbReference>
<keyword evidence="4 7" id="KW-0238">DNA-binding</keyword>
<dbReference type="FunFam" id="3.30.310.10:FF:000007">
    <property type="entry name" value="TATA-box-binding protein"/>
    <property type="match status" value="1"/>
</dbReference>
<dbReference type="Proteomes" id="UP000197156">
    <property type="component" value="Chromosome"/>
</dbReference>
<dbReference type="NCBIfam" id="NF001594">
    <property type="entry name" value="PRK00394.1-3"/>
    <property type="match status" value="1"/>
</dbReference>
<comment type="similarity">
    <text evidence="1 7 8">Belongs to the TBP family.</text>
</comment>
<evidence type="ECO:0000256" key="4">
    <source>
        <dbReference type="ARBA" id="ARBA00023125"/>
    </source>
</evidence>
<evidence type="ECO:0000256" key="8">
    <source>
        <dbReference type="RuleBase" id="RU000523"/>
    </source>
</evidence>
<feature type="repeat" description="2" evidence="7">
    <location>
        <begin position="102"/>
        <end position="178"/>
    </location>
</feature>
<evidence type="ECO:0000256" key="3">
    <source>
        <dbReference type="ARBA" id="ARBA00023015"/>
    </source>
</evidence>
<dbReference type="GO" id="GO:0003677">
    <property type="term" value="F:DNA binding"/>
    <property type="evidence" value="ECO:0007669"/>
    <property type="project" value="UniProtKB-KW"/>
</dbReference>
<dbReference type="CDD" id="cd04518">
    <property type="entry name" value="TBP_archaea"/>
    <property type="match status" value="1"/>
</dbReference>
<evidence type="ECO:0000256" key="1">
    <source>
        <dbReference type="ARBA" id="ARBA00005560"/>
    </source>
</evidence>
<evidence type="ECO:0000313" key="9">
    <source>
        <dbReference type="EMBL" id="ASI98888.1"/>
    </source>
</evidence>
<dbReference type="PRINTS" id="PR00686">
    <property type="entry name" value="TIFACTORIID"/>
</dbReference>
<dbReference type="PANTHER" id="PTHR10126">
    <property type="entry name" value="TATA-BOX BINDING PROTEIN"/>
    <property type="match status" value="1"/>
</dbReference>
<dbReference type="GeneID" id="33324011"/>
<accession>A0A218P1T9</accession>
<evidence type="ECO:0000256" key="2">
    <source>
        <dbReference type="ARBA" id="ARBA00022737"/>
    </source>
</evidence>
<dbReference type="HAMAP" id="MF_00408">
    <property type="entry name" value="TATA_bind_prot_arch"/>
    <property type="match status" value="1"/>
</dbReference>
<feature type="repeat" description="1" evidence="7">
    <location>
        <begin position="11"/>
        <end position="87"/>
    </location>
</feature>
<keyword evidence="2 7" id="KW-0677">Repeat</keyword>
<dbReference type="InterPro" id="IPR000814">
    <property type="entry name" value="TBP"/>
</dbReference>
<gene>
    <name evidence="7" type="primary">tbp</name>
    <name evidence="9" type="ORF">A3L02_04600</name>
</gene>
<dbReference type="KEGG" id="tce:A3L02_04600"/>
<dbReference type="OrthoDB" id="350539at2157"/>
<dbReference type="RefSeq" id="WP_088862843.1">
    <property type="nucleotide sequence ID" value="NZ_CP014854.1"/>
</dbReference>
<evidence type="ECO:0000256" key="7">
    <source>
        <dbReference type="HAMAP-Rule" id="MF_00408"/>
    </source>
</evidence>
<evidence type="ECO:0000256" key="5">
    <source>
        <dbReference type="ARBA" id="ARBA00023163"/>
    </source>
</evidence>
<dbReference type="GO" id="GO:0006352">
    <property type="term" value="P:DNA-templated transcription initiation"/>
    <property type="evidence" value="ECO:0007669"/>
    <property type="project" value="InterPro"/>
</dbReference>
<sequence>MVDMSNVKLRIENIVASVDLFTQLNLERVIEMCPHSKYNPEEFPGIICRFDEPKVALLIFSSGKLVVTGAKSVEDIERAVNKLIQMLKKIGAKFSRAPQIDIQNMVFSGDIGMEFNLDAVALSLPNCEYEPEQFPGVIYRVKEPRAVILLFSSGKIVCSGAKSEHDAWEAVRKLLRELEKYDLIGEGEEEEW</sequence>
<evidence type="ECO:0000313" key="10">
    <source>
        <dbReference type="Proteomes" id="UP000197156"/>
    </source>
</evidence>